<protein>
    <recommendedName>
        <fullName evidence="3">SGNH hydrolase-type esterase domain-containing protein</fullName>
    </recommendedName>
</protein>
<feature type="non-terminal residue" evidence="1">
    <location>
        <position position="1"/>
    </location>
</feature>
<dbReference type="InterPro" id="IPR036514">
    <property type="entry name" value="SGNH_hydro_sf"/>
</dbReference>
<evidence type="ECO:0008006" key="3">
    <source>
        <dbReference type="Google" id="ProtNLM"/>
    </source>
</evidence>
<dbReference type="Proteomes" id="UP001186944">
    <property type="component" value="Unassembled WGS sequence"/>
</dbReference>
<dbReference type="SUPFAM" id="SSF52266">
    <property type="entry name" value="SGNH hydrolase"/>
    <property type="match status" value="1"/>
</dbReference>
<keyword evidence="2" id="KW-1185">Reference proteome</keyword>
<sequence>VWCVGSSIIKRAFVATFDRPDGISLCLDRFGIELWWQGKGGLVWNKLLPRIKLLLKVRNQPNYLLIHCGANDIGATPLKYLMIEIQGTLEVLRNLLPNTKLIWSQLLPRLEWRHSHDRDALNKTVKRLNSYVAAEVVIMGGYYIKYPDIKVSEKLLFDEIDGVHLSKTGNEIFLNTISGAMERFHTSDDHTYPRIY</sequence>
<evidence type="ECO:0000313" key="2">
    <source>
        <dbReference type="Proteomes" id="UP001186944"/>
    </source>
</evidence>
<accession>A0AA88YAD4</accession>
<reference evidence="1" key="1">
    <citation type="submission" date="2019-08" db="EMBL/GenBank/DDBJ databases">
        <title>The improved chromosome-level genome for the pearl oyster Pinctada fucata martensii using PacBio sequencing and Hi-C.</title>
        <authorList>
            <person name="Zheng Z."/>
        </authorList>
    </citation>
    <scope>NUCLEOTIDE SEQUENCE</scope>
    <source>
        <strain evidence="1">ZZ-2019</strain>
        <tissue evidence="1">Adductor muscle</tissue>
    </source>
</reference>
<comment type="caution">
    <text evidence="1">The sequence shown here is derived from an EMBL/GenBank/DDBJ whole genome shotgun (WGS) entry which is preliminary data.</text>
</comment>
<organism evidence="1 2">
    <name type="scientific">Pinctada imbricata</name>
    <name type="common">Atlantic pearl-oyster</name>
    <name type="synonym">Pinctada martensii</name>
    <dbReference type="NCBI Taxonomy" id="66713"/>
    <lineage>
        <taxon>Eukaryota</taxon>
        <taxon>Metazoa</taxon>
        <taxon>Spiralia</taxon>
        <taxon>Lophotrochozoa</taxon>
        <taxon>Mollusca</taxon>
        <taxon>Bivalvia</taxon>
        <taxon>Autobranchia</taxon>
        <taxon>Pteriomorphia</taxon>
        <taxon>Pterioida</taxon>
        <taxon>Pterioidea</taxon>
        <taxon>Pteriidae</taxon>
        <taxon>Pinctada</taxon>
    </lineage>
</organism>
<dbReference type="Gene3D" id="3.40.50.1110">
    <property type="entry name" value="SGNH hydrolase"/>
    <property type="match status" value="1"/>
</dbReference>
<proteinExistence type="predicted"/>
<evidence type="ECO:0000313" key="1">
    <source>
        <dbReference type="EMBL" id="KAK3092610.1"/>
    </source>
</evidence>
<gene>
    <name evidence="1" type="ORF">FSP39_004921</name>
</gene>
<dbReference type="EMBL" id="VSWD01000009">
    <property type="protein sequence ID" value="KAK3092610.1"/>
    <property type="molecule type" value="Genomic_DNA"/>
</dbReference>
<dbReference type="AlphaFoldDB" id="A0AA88YAD4"/>
<name>A0AA88YAD4_PINIB</name>